<dbReference type="RefSeq" id="WP_348717852.1">
    <property type="nucleotide sequence ID" value="NZ_CAXJIO010000013.1"/>
</dbReference>
<protein>
    <submittedName>
        <fullName evidence="1">Uncharacterized protein</fullName>
    </submittedName>
</protein>
<dbReference type="EMBL" id="CAXJIO010000013">
    <property type="protein sequence ID" value="CAL2103658.1"/>
    <property type="molecule type" value="Genomic_DNA"/>
</dbReference>
<accession>A0ABP1EZC1</accession>
<name>A0ABP1EZC1_9FLAO</name>
<evidence type="ECO:0000313" key="2">
    <source>
        <dbReference type="Proteomes" id="UP001497527"/>
    </source>
</evidence>
<proteinExistence type="predicted"/>
<reference evidence="1 2" key="1">
    <citation type="submission" date="2024-05" db="EMBL/GenBank/DDBJ databases">
        <authorList>
            <person name="Duchaud E."/>
        </authorList>
    </citation>
    <scope>NUCLEOTIDE SEQUENCE [LARGE SCALE GENOMIC DNA]</scope>
    <source>
        <strain evidence="1">Ena-SAMPLE-TAB-13-05-2024-13:56:06:370-140308</strain>
    </source>
</reference>
<dbReference type="Proteomes" id="UP001497527">
    <property type="component" value="Unassembled WGS sequence"/>
</dbReference>
<organism evidence="1 2">
    <name type="scientific">Tenacibaculum polynesiense</name>
    <dbReference type="NCBI Taxonomy" id="3137857"/>
    <lineage>
        <taxon>Bacteria</taxon>
        <taxon>Pseudomonadati</taxon>
        <taxon>Bacteroidota</taxon>
        <taxon>Flavobacteriia</taxon>
        <taxon>Flavobacteriales</taxon>
        <taxon>Flavobacteriaceae</taxon>
        <taxon>Tenacibaculum</taxon>
    </lineage>
</organism>
<sequence length="160" mass="18912">MCNRTERLELCACSDMNTVKIQELYSDEIKHLGKKDILKVIRWKLNRYLGKEWSGMDGLMIMPSQNLTKTLTEDFILKELNGQNCFDFDYKPTEGDNLIFEIGWLLNKRGKKINRELEYQYSSYIFKNGEWKADSYNPFYEKTEIINEGVLKKSIVQQSI</sequence>
<evidence type="ECO:0000313" key="1">
    <source>
        <dbReference type="EMBL" id="CAL2103658.1"/>
    </source>
</evidence>
<keyword evidence="2" id="KW-1185">Reference proteome</keyword>
<gene>
    <name evidence="1" type="ORF">T190423A01A_40251</name>
</gene>
<comment type="caution">
    <text evidence="1">The sequence shown here is derived from an EMBL/GenBank/DDBJ whole genome shotgun (WGS) entry which is preliminary data.</text>
</comment>